<evidence type="ECO:0000256" key="1">
    <source>
        <dbReference type="PIRSR" id="PIRSR640198-1"/>
    </source>
</evidence>
<dbReference type="PANTHER" id="PTHR13504:SF38">
    <property type="entry name" value="FIDO DOMAIN-CONTAINING PROTEIN"/>
    <property type="match status" value="1"/>
</dbReference>
<gene>
    <name evidence="5" type="ORF">AQJ67_35140</name>
</gene>
<dbReference type="OrthoDB" id="9813719at2"/>
<organism evidence="5 6">
    <name type="scientific">Streptomyces caeruleatus</name>
    <dbReference type="NCBI Taxonomy" id="661399"/>
    <lineage>
        <taxon>Bacteria</taxon>
        <taxon>Bacillati</taxon>
        <taxon>Actinomycetota</taxon>
        <taxon>Actinomycetes</taxon>
        <taxon>Kitasatosporales</taxon>
        <taxon>Streptomycetaceae</taxon>
        <taxon>Streptomyces</taxon>
    </lineage>
</organism>
<sequence length="387" mass="43649">MGTTYLESHPWISFKINLRELDHVTWMLLGEAISKCEHISGVPLQPEVARRLNGVYLTKGVHATTQIEGNTLSEDQVRKRIEKDLKLPPSQAYLGQEVDNIVEGYNLIIKDVHEGRPLTLTPERIKHFNAIVLKDLPPEEGVVPGEVRTDSVLVGNHYRGAPAAECEQLLKQLCDWLNGLSEAPESLQQPVALLSAILAHLYLAWIHPFGNGNGRTARLMEFQLLLAAGAPTVAAHVLSDHYNRTRSEYYRQLAITSRPPYDITGFIRYGLQGFVDGLREQIEEIRKQQMVVTWQNFVHEEFEGAETPACLRQRRLVLDLPWGEFTPLAQIPVLTPRLARDYAGKGARTVPRDVNALIKRGLVIKKGRGVMPYTDQLRAFLPLRVQN</sequence>
<dbReference type="GO" id="GO:0005524">
    <property type="term" value="F:ATP binding"/>
    <property type="evidence" value="ECO:0007669"/>
    <property type="project" value="UniProtKB-KW"/>
</dbReference>
<feature type="binding site" evidence="2">
    <location>
        <begin position="249"/>
        <end position="250"/>
    </location>
    <ligand>
        <name>ATP</name>
        <dbReference type="ChEBI" id="CHEBI:30616"/>
    </ligand>
</feature>
<keyword evidence="2" id="KW-0067">ATP-binding</keyword>
<feature type="domain" description="Fido" evidence="4">
    <location>
        <begin position="120"/>
        <end position="272"/>
    </location>
</feature>
<dbReference type="Pfam" id="PF02661">
    <property type="entry name" value="Fic"/>
    <property type="match status" value="1"/>
</dbReference>
<evidence type="ECO:0000313" key="5">
    <source>
        <dbReference type="EMBL" id="KUN95406.1"/>
    </source>
</evidence>
<comment type="caution">
    <text evidence="5">The sequence shown here is derived from an EMBL/GenBank/DDBJ whole genome shotgun (WGS) entry which is preliminary data.</text>
</comment>
<dbReference type="PANTHER" id="PTHR13504">
    <property type="entry name" value="FIDO DOMAIN-CONTAINING PROTEIN DDB_G0283145"/>
    <property type="match status" value="1"/>
</dbReference>
<dbReference type="PROSITE" id="PS51459">
    <property type="entry name" value="FIDO"/>
    <property type="match status" value="1"/>
</dbReference>
<name>A0A101TN53_9ACTN</name>
<feature type="site" description="Important for autoinhibition of adenylyltransferase activity" evidence="3">
    <location>
        <position position="68"/>
    </location>
</feature>
<accession>A0A101TN53</accession>
<keyword evidence="6" id="KW-1185">Reference proteome</keyword>
<protein>
    <recommendedName>
        <fullName evidence="4">Fido domain-containing protein</fullName>
    </recommendedName>
</protein>
<dbReference type="AlphaFoldDB" id="A0A101TN53"/>
<evidence type="ECO:0000313" key="6">
    <source>
        <dbReference type="Proteomes" id="UP000053429"/>
    </source>
</evidence>
<dbReference type="InterPro" id="IPR036597">
    <property type="entry name" value="Fido-like_dom_sf"/>
</dbReference>
<feature type="active site" evidence="1">
    <location>
        <position position="207"/>
    </location>
</feature>
<dbReference type="STRING" id="661399.AQJ67_35140"/>
<keyword evidence="2" id="KW-0547">Nucleotide-binding</keyword>
<dbReference type="InterPro" id="IPR040198">
    <property type="entry name" value="Fido_containing"/>
</dbReference>
<dbReference type="Proteomes" id="UP000053429">
    <property type="component" value="Unassembled WGS sequence"/>
</dbReference>
<dbReference type="EMBL" id="LMWY01000049">
    <property type="protein sequence ID" value="KUN95406.1"/>
    <property type="molecule type" value="Genomic_DNA"/>
</dbReference>
<proteinExistence type="predicted"/>
<dbReference type="InterPro" id="IPR003812">
    <property type="entry name" value="Fido"/>
</dbReference>
<feature type="binding site" evidence="2">
    <location>
        <begin position="154"/>
        <end position="157"/>
    </location>
    <ligand>
        <name>ATP</name>
        <dbReference type="ChEBI" id="CHEBI:30616"/>
    </ligand>
</feature>
<evidence type="ECO:0000256" key="2">
    <source>
        <dbReference type="PIRSR" id="PIRSR640198-2"/>
    </source>
</evidence>
<reference evidence="5 6" key="1">
    <citation type="submission" date="2015-10" db="EMBL/GenBank/DDBJ databases">
        <title>Draft genome sequence of Streptomyces caeruleatus NRRL B-24802, type strain for the species Streptomyces caeruleatus.</title>
        <authorList>
            <person name="Ruckert C."/>
            <person name="Winkler A."/>
            <person name="Kalinowski J."/>
            <person name="Kampfer P."/>
            <person name="Glaeser S."/>
        </authorList>
    </citation>
    <scope>NUCLEOTIDE SEQUENCE [LARGE SCALE GENOMIC DNA]</scope>
    <source>
        <strain evidence="5 6">NRRL B-24802</strain>
    </source>
</reference>
<evidence type="ECO:0000256" key="3">
    <source>
        <dbReference type="PIRSR" id="PIRSR640198-3"/>
    </source>
</evidence>
<dbReference type="Gene3D" id="1.10.3290.10">
    <property type="entry name" value="Fido-like domain"/>
    <property type="match status" value="1"/>
</dbReference>
<dbReference type="SUPFAM" id="SSF140931">
    <property type="entry name" value="Fic-like"/>
    <property type="match status" value="1"/>
</dbReference>
<dbReference type="RefSeq" id="WP_062723422.1">
    <property type="nucleotide sequence ID" value="NZ_KQ948938.1"/>
</dbReference>
<evidence type="ECO:0000259" key="4">
    <source>
        <dbReference type="PROSITE" id="PS51459"/>
    </source>
</evidence>